<dbReference type="FunFam" id="2.60.40.1970:FF:000007">
    <property type="entry name" value="Protein AF-9 homolog"/>
    <property type="match status" value="1"/>
</dbReference>
<evidence type="ECO:0000256" key="13">
    <source>
        <dbReference type="SAM" id="Coils"/>
    </source>
</evidence>
<keyword evidence="16" id="KW-1185">Reference proteome</keyword>
<evidence type="ECO:0000256" key="9">
    <source>
        <dbReference type="ARBA" id="ARBA00023204"/>
    </source>
</evidence>
<feature type="domain" description="YEATS" evidence="14">
    <location>
        <begin position="8"/>
        <end position="163"/>
    </location>
</feature>
<feature type="coiled-coil region" evidence="13">
    <location>
        <begin position="187"/>
        <end position="214"/>
    </location>
</feature>
<evidence type="ECO:0000256" key="11">
    <source>
        <dbReference type="ARBA" id="ARBA00025636"/>
    </source>
</evidence>
<evidence type="ECO:0000256" key="7">
    <source>
        <dbReference type="ARBA" id="ARBA00023159"/>
    </source>
</evidence>
<keyword evidence="8" id="KW-0804">Transcription</keyword>
<reference evidence="16" key="1">
    <citation type="submission" date="2015-10" db="EMBL/GenBank/DDBJ databases">
        <authorList>
            <person name="Devillers H."/>
        </authorList>
    </citation>
    <scope>NUCLEOTIDE SEQUENCE [LARGE SCALE GENOMIC DNA]</scope>
</reference>
<keyword evidence="13" id="KW-0175">Coiled coil</keyword>
<keyword evidence="4" id="KW-0227">DNA damage</keyword>
<sequence length="214" mass="24463">MAPIPAKRIKTLSVSRPIIYGNTAKKMGEVKPPNAPVEHSHMWTIFVRGPNGEDLSDIIKSVVFKLHETYPSPTRAVEAPPFELTETGWGEFEINVKIHFIDSANEKPISFYHHLRLHEYQNQNESGVKLESGVNSPEVESVFYDEIVFNEPNEDFFKVLIAKPGYLLPSNKSEKTIFSKQLEQEEIDRISEGAKKVDEEIEKLKEELTQMIHT</sequence>
<dbReference type="OrthoDB" id="16041at2759"/>
<keyword evidence="9" id="KW-0234">DNA repair</keyword>
<dbReference type="InterPro" id="IPR005033">
    <property type="entry name" value="YEATS"/>
</dbReference>
<keyword evidence="3" id="KW-0963">Cytoplasm</keyword>
<dbReference type="GO" id="GO:0006281">
    <property type="term" value="P:DNA repair"/>
    <property type="evidence" value="ECO:0007669"/>
    <property type="project" value="UniProtKB-KW"/>
</dbReference>
<keyword evidence="7" id="KW-0010">Activator</keyword>
<keyword evidence="10 12" id="KW-0539">Nucleus</keyword>
<dbReference type="GO" id="GO:0006338">
    <property type="term" value="P:chromatin remodeling"/>
    <property type="evidence" value="ECO:0007669"/>
    <property type="project" value="UniProtKB-ARBA"/>
</dbReference>
<dbReference type="GO" id="GO:0035267">
    <property type="term" value="C:NuA4 histone acetyltransferase complex"/>
    <property type="evidence" value="ECO:0007669"/>
    <property type="project" value="UniProtKB-ARBA"/>
</dbReference>
<dbReference type="Pfam" id="PF03366">
    <property type="entry name" value="YEATS"/>
    <property type="match status" value="1"/>
</dbReference>
<evidence type="ECO:0000259" key="14">
    <source>
        <dbReference type="PROSITE" id="PS51037"/>
    </source>
</evidence>
<evidence type="ECO:0000256" key="4">
    <source>
        <dbReference type="ARBA" id="ARBA00022763"/>
    </source>
</evidence>
<gene>
    <name evidence="15" type="ORF">LAQU0_S01e07712g</name>
</gene>
<organism evidence="15 16">
    <name type="scientific">Lachancea quebecensis</name>
    <dbReference type="NCBI Taxonomy" id="1654605"/>
    <lineage>
        <taxon>Eukaryota</taxon>
        <taxon>Fungi</taxon>
        <taxon>Dikarya</taxon>
        <taxon>Ascomycota</taxon>
        <taxon>Saccharomycotina</taxon>
        <taxon>Saccharomycetes</taxon>
        <taxon>Saccharomycetales</taxon>
        <taxon>Saccharomycetaceae</taxon>
        <taxon>Lachancea</taxon>
    </lineage>
</organism>
<protein>
    <recommendedName>
        <fullName evidence="2">Protein AF-9 homolog</fullName>
    </recommendedName>
</protein>
<evidence type="ECO:0000256" key="2">
    <source>
        <dbReference type="ARBA" id="ARBA00022408"/>
    </source>
</evidence>
<evidence type="ECO:0000256" key="8">
    <source>
        <dbReference type="ARBA" id="ARBA00023163"/>
    </source>
</evidence>
<evidence type="ECO:0000313" key="16">
    <source>
        <dbReference type="Proteomes" id="UP000236544"/>
    </source>
</evidence>
<dbReference type="AlphaFoldDB" id="A0A0P1KL87"/>
<evidence type="ECO:0000256" key="10">
    <source>
        <dbReference type="ARBA" id="ARBA00023242"/>
    </source>
</evidence>
<dbReference type="GO" id="GO:0006355">
    <property type="term" value="P:regulation of DNA-templated transcription"/>
    <property type="evidence" value="ECO:0007669"/>
    <property type="project" value="InterPro"/>
</dbReference>
<evidence type="ECO:0000256" key="6">
    <source>
        <dbReference type="ARBA" id="ARBA00023015"/>
    </source>
</evidence>
<dbReference type="Gene3D" id="2.60.40.1970">
    <property type="entry name" value="YEATS domain"/>
    <property type="match status" value="1"/>
</dbReference>
<evidence type="ECO:0000313" key="15">
    <source>
        <dbReference type="EMBL" id="CUS20487.1"/>
    </source>
</evidence>
<dbReference type="EMBL" id="LN890560">
    <property type="protein sequence ID" value="CUS20487.1"/>
    <property type="molecule type" value="Genomic_DNA"/>
</dbReference>
<dbReference type="GO" id="GO:0005737">
    <property type="term" value="C:cytoplasm"/>
    <property type="evidence" value="ECO:0007669"/>
    <property type="project" value="UniProtKB-SubCell"/>
</dbReference>
<dbReference type="PANTHER" id="PTHR47573:SF1">
    <property type="entry name" value="PROTEIN AF-9 HOMOLOG"/>
    <property type="match status" value="1"/>
</dbReference>
<evidence type="ECO:0000256" key="1">
    <source>
        <dbReference type="ARBA" id="ARBA00004496"/>
    </source>
</evidence>
<keyword evidence="6" id="KW-0805">Transcription regulation</keyword>
<comment type="function">
    <text evidence="11">Component of the SWR1 complex which mediates the ATP-dependent exchange of histone H2A for the H2A variant HZT1 leading to transcriptional regulation of selected genes by chromatin remodeling. Component of the NuA4 histone acetyltransferase complex which is involved in transcriptional activation of selected genes principally by acetylation of nucleosomal histones H4 and H2A. The NuA4 complex is also involved in DNA repair. Yaf9 may also be required for viability in conditions in which the structural integrity of the spindle is compromised.</text>
</comment>
<evidence type="ECO:0000256" key="12">
    <source>
        <dbReference type="PROSITE-ProRule" id="PRU00376"/>
    </source>
</evidence>
<evidence type="ECO:0000256" key="3">
    <source>
        <dbReference type="ARBA" id="ARBA00022490"/>
    </source>
</evidence>
<accession>A0A0P1KL87</accession>
<comment type="subcellular location">
    <subcellularLocation>
        <location evidence="1">Cytoplasm</location>
    </subcellularLocation>
    <subcellularLocation>
        <location evidence="12">Nucleus</location>
    </subcellularLocation>
</comment>
<dbReference type="PANTHER" id="PTHR47573">
    <property type="entry name" value="PROTEIN AF-9 HOMOLOG"/>
    <property type="match status" value="1"/>
</dbReference>
<proteinExistence type="predicted"/>
<dbReference type="GO" id="GO:0005634">
    <property type="term" value="C:nucleus"/>
    <property type="evidence" value="ECO:0007669"/>
    <property type="project" value="UniProtKB-SubCell"/>
</dbReference>
<dbReference type="InterPro" id="IPR038704">
    <property type="entry name" value="YEAST_sf"/>
</dbReference>
<dbReference type="CDD" id="cd16908">
    <property type="entry name" value="YEATS_Yaf9_like"/>
    <property type="match status" value="1"/>
</dbReference>
<name>A0A0P1KL87_9SACH</name>
<keyword evidence="5" id="KW-0156">Chromatin regulator</keyword>
<evidence type="ECO:0000256" key="5">
    <source>
        <dbReference type="ARBA" id="ARBA00022853"/>
    </source>
</evidence>
<dbReference type="Proteomes" id="UP000236544">
    <property type="component" value="Unassembled WGS sequence"/>
</dbReference>
<dbReference type="PROSITE" id="PS51037">
    <property type="entry name" value="YEATS"/>
    <property type="match status" value="1"/>
</dbReference>
<dbReference type="InterPro" id="IPR055129">
    <property type="entry name" value="YEATS_dom"/>
</dbReference>